<comment type="caution">
    <text evidence="5">The sequence shown here is derived from an EMBL/GenBank/DDBJ whole genome shotgun (WGS) entry which is preliminary data.</text>
</comment>
<gene>
    <name evidence="5" type="ORF">ACFQ1G_06445</name>
</gene>
<dbReference type="Pfam" id="PF00588">
    <property type="entry name" value="SpoU_methylase"/>
    <property type="match status" value="1"/>
</dbReference>
<dbReference type="SMART" id="SM00967">
    <property type="entry name" value="SpoU_sub_bind"/>
    <property type="match status" value="1"/>
</dbReference>
<dbReference type="InterPro" id="IPR001537">
    <property type="entry name" value="SpoU_MeTrfase"/>
</dbReference>
<dbReference type="Gene3D" id="3.30.1330.30">
    <property type="match status" value="1"/>
</dbReference>
<protein>
    <submittedName>
        <fullName evidence="5">TrmH family RNA methyltransferase</fullName>
    </submittedName>
</protein>
<feature type="domain" description="RNA 2-O ribose methyltransferase substrate binding" evidence="4">
    <location>
        <begin position="26"/>
        <end position="90"/>
    </location>
</feature>
<dbReference type="InterPro" id="IPR029064">
    <property type="entry name" value="Ribosomal_eL30-like_sf"/>
</dbReference>
<evidence type="ECO:0000256" key="3">
    <source>
        <dbReference type="ARBA" id="ARBA00022679"/>
    </source>
</evidence>
<dbReference type="RefSeq" id="WP_380737735.1">
    <property type="nucleotide sequence ID" value="NZ_JBHTJP010000032.1"/>
</dbReference>
<dbReference type="InterPro" id="IPR051259">
    <property type="entry name" value="rRNA_Methyltransferase"/>
</dbReference>
<dbReference type="Gene3D" id="3.40.1280.10">
    <property type="match status" value="1"/>
</dbReference>
<dbReference type="InterPro" id="IPR013123">
    <property type="entry name" value="SpoU_subst-bd"/>
</dbReference>
<dbReference type="Proteomes" id="UP001597100">
    <property type="component" value="Unassembled WGS sequence"/>
</dbReference>
<keyword evidence="6" id="KW-1185">Reference proteome</keyword>
<evidence type="ECO:0000256" key="2">
    <source>
        <dbReference type="ARBA" id="ARBA00022603"/>
    </source>
</evidence>
<dbReference type="SUPFAM" id="SSF55315">
    <property type="entry name" value="L30e-like"/>
    <property type="match status" value="1"/>
</dbReference>
<proteinExistence type="inferred from homology"/>
<dbReference type="InterPro" id="IPR053888">
    <property type="entry name" value="MRM3-like_sub_bind"/>
</dbReference>
<sequence length="246" mass="27412">MFSKSQFKLIKSLTQKKYRLKQKLFVVEGKKAIFELLNSSLQLHSIYTTEDIFNAERNKTFFIDEPDLKKISNLTTPQTALAIFHIPETQEPDLSGLVVALDGVQDPGNLGTIIRMCDWFGVEQLLCSEGTVDCYNPKVVQATMGSISRVNINYVSLPEALKAANKNISVYGAFLEGDIIYSQDLKDGIIVMGNEANGISSEIETLITKKLLIPQFGKIQETESLNVATATAIFLSEFRRTEFTGK</sequence>
<evidence type="ECO:0000313" key="5">
    <source>
        <dbReference type="EMBL" id="MFD0976423.1"/>
    </source>
</evidence>
<dbReference type="InterPro" id="IPR029026">
    <property type="entry name" value="tRNA_m1G_MTases_N"/>
</dbReference>
<keyword evidence="3" id="KW-0808">Transferase</keyword>
<comment type="similarity">
    <text evidence="1">Belongs to the class IV-like SAM-binding methyltransferase superfamily. RNA methyltransferase TrmH family.</text>
</comment>
<dbReference type="EMBL" id="JBHTJP010000032">
    <property type="protein sequence ID" value="MFD0976423.1"/>
    <property type="molecule type" value="Genomic_DNA"/>
</dbReference>
<dbReference type="GO" id="GO:0032259">
    <property type="term" value="P:methylation"/>
    <property type="evidence" value="ECO:0007669"/>
    <property type="project" value="UniProtKB-KW"/>
</dbReference>
<evidence type="ECO:0000256" key="1">
    <source>
        <dbReference type="ARBA" id="ARBA00007228"/>
    </source>
</evidence>
<dbReference type="PANTHER" id="PTHR43191">
    <property type="entry name" value="RRNA METHYLTRANSFERASE 3"/>
    <property type="match status" value="1"/>
</dbReference>
<organism evidence="5 6">
    <name type="scientific">Salinimicrobium gaetbulicola</name>
    <dbReference type="NCBI Taxonomy" id="999702"/>
    <lineage>
        <taxon>Bacteria</taxon>
        <taxon>Pseudomonadati</taxon>
        <taxon>Bacteroidota</taxon>
        <taxon>Flavobacteriia</taxon>
        <taxon>Flavobacteriales</taxon>
        <taxon>Flavobacteriaceae</taxon>
        <taxon>Salinimicrobium</taxon>
    </lineage>
</organism>
<dbReference type="PANTHER" id="PTHR43191:SF2">
    <property type="entry name" value="RRNA METHYLTRANSFERASE 3, MITOCHONDRIAL"/>
    <property type="match status" value="1"/>
</dbReference>
<evidence type="ECO:0000259" key="4">
    <source>
        <dbReference type="SMART" id="SM00967"/>
    </source>
</evidence>
<dbReference type="InterPro" id="IPR029028">
    <property type="entry name" value="Alpha/beta_knot_MTases"/>
</dbReference>
<reference evidence="6" key="1">
    <citation type="journal article" date="2019" name="Int. J. Syst. Evol. Microbiol.">
        <title>The Global Catalogue of Microorganisms (GCM) 10K type strain sequencing project: providing services to taxonomists for standard genome sequencing and annotation.</title>
        <authorList>
            <consortium name="The Broad Institute Genomics Platform"/>
            <consortium name="The Broad Institute Genome Sequencing Center for Infectious Disease"/>
            <person name="Wu L."/>
            <person name="Ma J."/>
        </authorList>
    </citation>
    <scope>NUCLEOTIDE SEQUENCE [LARGE SCALE GENOMIC DNA]</scope>
    <source>
        <strain evidence="6">CCUG 60898</strain>
    </source>
</reference>
<dbReference type="GO" id="GO:0008168">
    <property type="term" value="F:methyltransferase activity"/>
    <property type="evidence" value="ECO:0007669"/>
    <property type="project" value="UniProtKB-KW"/>
</dbReference>
<name>A0ABW3IFE2_9FLAO</name>
<dbReference type="SUPFAM" id="SSF75217">
    <property type="entry name" value="alpha/beta knot"/>
    <property type="match status" value="1"/>
</dbReference>
<dbReference type="Pfam" id="PF22435">
    <property type="entry name" value="MRM3-like_sub_bind"/>
    <property type="match status" value="1"/>
</dbReference>
<dbReference type="CDD" id="cd18109">
    <property type="entry name" value="SpoU-like_RNA-MTase"/>
    <property type="match status" value="1"/>
</dbReference>
<evidence type="ECO:0000313" key="6">
    <source>
        <dbReference type="Proteomes" id="UP001597100"/>
    </source>
</evidence>
<keyword evidence="2 5" id="KW-0489">Methyltransferase</keyword>
<accession>A0ABW3IFE2</accession>